<name>A0AAW0U7N5_SCYPA</name>
<accession>A0AAW0U7N5</accession>
<dbReference type="AlphaFoldDB" id="A0AAW0U7N5"/>
<evidence type="ECO:0000256" key="2">
    <source>
        <dbReference type="SAM" id="SignalP"/>
    </source>
</evidence>
<keyword evidence="1" id="KW-1133">Transmembrane helix</keyword>
<evidence type="ECO:0000313" key="4">
    <source>
        <dbReference type="Proteomes" id="UP001487740"/>
    </source>
</evidence>
<sequence length="155" mass="17645">MLKDLLSWRKLLACLHFLPTSLHLPGASTMAGILALVHLQHADRVDEARLPGRLVKDHQNPFAAYSEEEFIWRYRLSKECIHILLGQVALGLYGWRVRLVMSLLVLLLALLVVVDMFQTHIFELLSVLGHSSHLLLRPCPTLRPLTCKRHDATSQ</sequence>
<gene>
    <name evidence="3" type="ORF">O3P69_005692</name>
</gene>
<reference evidence="3 4" key="1">
    <citation type="submission" date="2023-03" db="EMBL/GenBank/DDBJ databases">
        <title>High-quality genome of Scylla paramamosain provides insights in environmental adaptation.</title>
        <authorList>
            <person name="Zhang L."/>
        </authorList>
    </citation>
    <scope>NUCLEOTIDE SEQUENCE [LARGE SCALE GENOMIC DNA]</scope>
    <source>
        <strain evidence="3">LZ_2023a</strain>
        <tissue evidence="3">Muscle</tissue>
    </source>
</reference>
<keyword evidence="1" id="KW-0812">Transmembrane</keyword>
<dbReference type="Proteomes" id="UP001487740">
    <property type="component" value="Unassembled WGS sequence"/>
</dbReference>
<feature type="transmembrane region" description="Helical" evidence="1">
    <location>
        <begin position="95"/>
        <end position="114"/>
    </location>
</feature>
<evidence type="ECO:0000313" key="3">
    <source>
        <dbReference type="EMBL" id="KAK8395761.1"/>
    </source>
</evidence>
<dbReference type="EMBL" id="JARAKH010000017">
    <property type="protein sequence ID" value="KAK8395761.1"/>
    <property type="molecule type" value="Genomic_DNA"/>
</dbReference>
<keyword evidence="1" id="KW-0472">Membrane</keyword>
<keyword evidence="4" id="KW-1185">Reference proteome</keyword>
<protein>
    <submittedName>
        <fullName evidence="3">Uncharacterized protein</fullName>
    </submittedName>
</protein>
<evidence type="ECO:0000256" key="1">
    <source>
        <dbReference type="SAM" id="Phobius"/>
    </source>
</evidence>
<organism evidence="3 4">
    <name type="scientific">Scylla paramamosain</name>
    <name type="common">Mud crab</name>
    <dbReference type="NCBI Taxonomy" id="85552"/>
    <lineage>
        <taxon>Eukaryota</taxon>
        <taxon>Metazoa</taxon>
        <taxon>Ecdysozoa</taxon>
        <taxon>Arthropoda</taxon>
        <taxon>Crustacea</taxon>
        <taxon>Multicrustacea</taxon>
        <taxon>Malacostraca</taxon>
        <taxon>Eumalacostraca</taxon>
        <taxon>Eucarida</taxon>
        <taxon>Decapoda</taxon>
        <taxon>Pleocyemata</taxon>
        <taxon>Brachyura</taxon>
        <taxon>Eubrachyura</taxon>
        <taxon>Portunoidea</taxon>
        <taxon>Portunidae</taxon>
        <taxon>Portuninae</taxon>
        <taxon>Scylla</taxon>
    </lineage>
</organism>
<keyword evidence="2" id="KW-0732">Signal</keyword>
<proteinExistence type="predicted"/>
<feature type="signal peptide" evidence="2">
    <location>
        <begin position="1"/>
        <end position="23"/>
    </location>
</feature>
<feature type="chain" id="PRO_5043508567" evidence="2">
    <location>
        <begin position="24"/>
        <end position="155"/>
    </location>
</feature>
<comment type="caution">
    <text evidence="3">The sequence shown here is derived from an EMBL/GenBank/DDBJ whole genome shotgun (WGS) entry which is preliminary data.</text>
</comment>